<protein>
    <submittedName>
        <fullName evidence="2">Uncharacterized protein</fullName>
    </submittedName>
</protein>
<proteinExistence type="predicted"/>
<dbReference type="Proteomes" id="UP000654913">
    <property type="component" value="Chromosome 3"/>
</dbReference>
<keyword evidence="3" id="KW-1185">Reference proteome</keyword>
<name>A0A7R7XJ69_9EURO</name>
<evidence type="ECO:0000313" key="2">
    <source>
        <dbReference type="EMBL" id="BCS22445.1"/>
    </source>
</evidence>
<dbReference type="RefSeq" id="XP_041554639.1">
    <property type="nucleotide sequence ID" value="XM_041701789.1"/>
</dbReference>
<keyword evidence="1" id="KW-1133">Transmembrane helix</keyword>
<organism evidence="2 3">
    <name type="scientific">Aspergillus puulaauensis</name>
    <dbReference type="NCBI Taxonomy" id="1220207"/>
    <lineage>
        <taxon>Eukaryota</taxon>
        <taxon>Fungi</taxon>
        <taxon>Dikarya</taxon>
        <taxon>Ascomycota</taxon>
        <taxon>Pezizomycotina</taxon>
        <taxon>Eurotiomycetes</taxon>
        <taxon>Eurotiomycetidae</taxon>
        <taxon>Eurotiales</taxon>
        <taxon>Aspergillaceae</taxon>
        <taxon>Aspergillus</taxon>
    </lineage>
</organism>
<reference evidence="2" key="2">
    <citation type="submission" date="2021-02" db="EMBL/GenBank/DDBJ databases">
        <title>Aspergillus puulaauensis MK2 genome sequence.</title>
        <authorList>
            <person name="Futagami T."/>
            <person name="Mori K."/>
            <person name="Kadooka C."/>
            <person name="Tanaka T."/>
        </authorList>
    </citation>
    <scope>NUCLEOTIDE SEQUENCE</scope>
    <source>
        <strain evidence="2">MK2</strain>
    </source>
</reference>
<dbReference type="AlphaFoldDB" id="A0A7R7XJ69"/>
<keyword evidence="1" id="KW-0812">Transmembrane</keyword>
<dbReference type="KEGG" id="apuu:APUU_30670A"/>
<dbReference type="GeneID" id="64972450"/>
<evidence type="ECO:0000313" key="3">
    <source>
        <dbReference type="Proteomes" id="UP000654913"/>
    </source>
</evidence>
<feature type="transmembrane region" description="Helical" evidence="1">
    <location>
        <begin position="6"/>
        <end position="26"/>
    </location>
</feature>
<evidence type="ECO:0000256" key="1">
    <source>
        <dbReference type="SAM" id="Phobius"/>
    </source>
</evidence>
<dbReference type="EMBL" id="AP024445">
    <property type="protein sequence ID" value="BCS22445.1"/>
    <property type="molecule type" value="Genomic_DNA"/>
</dbReference>
<accession>A0A7R7XJ69</accession>
<gene>
    <name evidence="2" type="ORF">APUU_30670A</name>
</gene>
<keyword evidence="1" id="KW-0472">Membrane</keyword>
<sequence>MALSTEATVGIVALLVASIPIAFAGLKYWKRARHSQSNDPSQGYILPRFHTPHPLPQRDHNIPIPMQLLHSSNMHQHSDPAIPLRADSIHLTTRTTVSETNVVRRLSYA</sequence>
<dbReference type="OrthoDB" id="10594483at2759"/>
<reference evidence="2" key="1">
    <citation type="submission" date="2021-01" db="EMBL/GenBank/DDBJ databases">
        <authorList>
            <consortium name="Aspergillus puulaauensis MK2 genome sequencing consortium"/>
            <person name="Kazuki M."/>
            <person name="Futagami T."/>
        </authorList>
    </citation>
    <scope>NUCLEOTIDE SEQUENCE</scope>
    <source>
        <strain evidence="2">MK2</strain>
    </source>
</reference>